<evidence type="ECO:0000256" key="3">
    <source>
        <dbReference type="ARBA" id="ARBA00022801"/>
    </source>
</evidence>
<reference evidence="9 10" key="1">
    <citation type="journal article" date="2016" name="Nat. Commun.">
        <title>Thousands of microbial genomes shed light on interconnected biogeochemical processes in an aquifer system.</title>
        <authorList>
            <person name="Anantharaman K."/>
            <person name="Brown C.T."/>
            <person name="Hug L.A."/>
            <person name="Sharon I."/>
            <person name="Castelle C.J."/>
            <person name="Probst A.J."/>
            <person name="Thomas B.C."/>
            <person name="Singh A."/>
            <person name="Wilkins M.J."/>
            <person name="Karaoz U."/>
            <person name="Brodie E.L."/>
            <person name="Williams K.H."/>
            <person name="Hubbard S.S."/>
            <person name="Banfield J.F."/>
        </authorList>
    </citation>
    <scope>NUCLEOTIDE SEQUENCE [LARGE SCALE GENOMIC DNA]</scope>
</reference>
<dbReference type="SUPFAM" id="SSF54791">
    <property type="entry name" value="Eukaryotic type KH-domain (KH-domain type I)"/>
    <property type="match status" value="1"/>
</dbReference>
<dbReference type="InterPro" id="IPR004087">
    <property type="entry name" value="KH_dom"/>
</dbReference>
<evidence type="ECO:0000256" key="2">
    <source>
        <dbReference type="ARBA" id="ARBA00022759"/>
    </source>
</evidence>
<dbReference type="InterPro" id="IPR022711">
    <property type="entry name" value="RNase_Y_N"/>
</dbReference>
<dbReference type="GO" id="GO:0005886">
    <property type="term" value="C:plasma membrane"/>
    <property type="evidence" value="ECO:0007669"/>
    <property type="project" value="UniProtKB-SubCell"/>
</dbReference>
<dbReference type="PANTHER" id="PTHR12826:SF15">
    <property type="entry name" value="RIBONUCLEASE Y"/>
    <property type="match status" value="1"/>
</dbReference>
<dbReference type="Pfam" id="PF01966">
    <property type="entry name" value="HD"/>
    <property type="match status" value="1"/>
</dbReference>
<dbReference type="InterPro" id="IPR006675">
    <property type="entry name" value="HDIG_dom"/>
</dbReference>
<dbReference type="PROSITE" id="PS50084">
    <property type="entry name" value="KH_TYPE_1"/>
    <property type="match status" value="1"/>
</dbReference>
<dbReference type="InterPro" id="IPR006674">
    <property type="entry name" value="HD_domain"/>
</dbReference>
<feature type="coiled-coil region" evidence="7">
    <location>
        <begin position="171"/>
        <end position="198"/>
    </location>
</feature>
<organism evidence="9 10">
    <name type="scientific">candidate division WWE3 bacterium RBG_16_37_10</name>
    <dbReference type="NCBI Taxonomy" id="1802610"/>
    <lineage>
        <taxon>Bacteria</taxon>
        <taxon>Katanobacteria</taxon>
    </lineage>
</organism>
<keyword evidence="5" id="KW-0472">Membrane</keyword>
<evidence type="ECO:0000256" key="5">
    <source>
        <dbReference type="HAMAP-Rule" id="MF_00335"/>
    </source>
</evidence>
<dbReference type="Pfam" id="PF00013">
    <property type="entry name" value="KH_1"/>
    <property type="match status" value="1"/>
</dbReference>
<dbReference type="InterPro" id="IPR017705">
    <property type="entry name" value="Ribonuclease_Y"/>
</dbReference>
<dbReference type="NCBIfam" id="TIGR00277">
    <property type="entry name" value="HDIG"/>
    <property type="match status" value="1"/>
</dbReference>
<keyword evidence="1 5" id="KW-0540">Nuclease</keyword>
<dbReference type="CDD" id="cd22431">
    <property type="entry name" value="KH-I_RNaseY"/>
    <property type="match status" value="1"/>
</dbReference>
<evidence type="ECO:0000256" key="1">
    <source>
        <dbReference type="ARBA" id="ARBA00022722"/>
    </source>
</evidence>
<dbReference type="EMBL" id="MEUT01000076">
    <property type="protein sequence ID" value="OGC48116.1"/>
    <property type="molecule type" value="Genomic_DNA"/>
</dbReference>
<dbReference type="InterPro" id="IPR003607">
    <property type="entry name" value="HD/PDEase_dom"/>
</dbReference>
<dbReference type="InterPro" id="IPR004088">
    <property type="entry name" value="KH_dom_type_1"/>
</dbReference>
<keyword evidence="7" id="KW-0175">Coiled coil</keyword>
<keyword evidence="5" id="KW-1133">Transmembrane helix</keyword>
<comment type="similarity">
    <text evidence="5">Belongs to the RNase Y family.</text>
</comment>
<dbReference type="PANTHER" id="PTHR12826">
    <property type="entry name" value="RIBONUCLEASE Y"/>
    <property type="match status" value="1"/>
</dbReference>
<evidence type="ECO:0000256" key="7">
    <source>
        <dbReference type="SAM" id="Coils"/>
    </source>
</evidence>
<feature type="transmembrane region" description="Helical" evidence="5">
    <location>
        <begin position="6"/>
        <end position="26"/>
    </location>
</feature>
<feature type="coiled-coil region" evidence="7">
    <location>
        <begin position="105"/>
        <end position="142"/>
    </location>
</feature>
<dbReference type="Gene3D" id="1.10.3210.10">
    <property type="entry name" value="Hypothetical protein af1432"/>
    <property type="match status" value="1"/>
</dbReference>
<dbReference type="SUPFAM" id="SSF109604">
    <property type="entry name" value="HD-domain/PDEase-like"/>
    <property type="match status" value="1"/>
</dbReference>
<feature type="domain" description="HD" evidence="8">
    <location>
        <begin position="339"/>
        <end position="431"/>
    </location>
</feature>
<accession>A0A1F4UT84</accession>
<dbReference type="HAMAP" id="MF_00335">
    <property type="entry name" value="RNase_Y"/>
    <property type="match status" value="1"/>
</dbReference>
<keyword evidence="5" id="KW-0812">Transmembrane</keyword>
<dbReference type="Pfam" id="PF12072">
    <property type="entry name" value="RNase_Y_N"/>
    <property type="match status" value="1"/>
</dbReference>
<proteinExistence type="inferred from homology"/>
<evidence type="ECO:0000256" key="4">
    <source>
        <dbReference type="ARBA" id="ARBA00022884"/>
    </source>
</evidence>
<dbReference type="GO" id="GO:0003723">
    <property type="term" value="F:RNA binding"/>
    <property type="evidence" value="ECO:0007669"/>
    <property type="project" value="UniProtKB-UniRule"/>
</dbReference>
<dbReference type="SMART" id="SM00471">
    <property type="entry name" value="HDc"/>
    <property type="match status" value="1"/>
</dbReference>
<keyword evidence="3 5" id="KW-0378">Hydrolase</keyword>
<evidence type="ECO:0000313" key="9">
    <source>
        <dbReference type="EMBL" id="OGC48116.1"/>
    </source>
</evidence>
<comment type="function">
    <text evidence="5">Endoribonuclease that initiates mRNA decay.</text>
</comment>
<dbReference type="Proteomes" id="UP000177371">
    <property type="component" value="Unassembled WGS sequence"/>
</dbReference>
<dbReference type="SMART" id="SM00322">
    <property type="entry name" value="KH"/>
    <property type="match status" value="1"/>
</dbReference>
<dbReference type="PROSITE" id="PS51831">
    <property type="entry name" value="HD"/>
    <property type="match status" value="1"/>
</dbReference>
<dbReference type="InterPro" id="IPR036612">
    <property type="entry name" value="KH_dom_type_1_sf"/>
</dbReference>
<dbReference type="GO" id="GO:0004521">
    <property type="term" value="F:RNA endonuclease activity"/>
    <property type="evidence" value="ECO:0007669"/>
    <property type="project" value="UniProtKB-UniRule"/>
</dbReference>
<dbReference type="NCBIfam" id="TIGR03319">
    <property type="entry name" value="RNase_Y"/>
    <property type="match status" value="1"/>
</dbReference>
<comment type="subcellular location">
    <subcellularLocation>
        <location evidence="5">Cell membrane</location>
        <topology evidence="5">Single-pass membrane protein</topology>
    </subcellularLocation>
</comment>
<evidence type="ECO:0000259" key="8">
    <source>
        <dbReference type="PROSITE" id="PS51831"/>
    </source>
</evidence>
<keyword evidence="5" id="KW-1003">Cell membrane</keyword>
<gene>
    <name evidence="5" type="primary">rny</name>
    <name evidence="9" type="ORF">A2W32_00975</name>
</gene>
<evidence type="ECO:0000313" key="10">
    <source>
        <dbReference type="Proteomes" id="UP000177371"/>
    </source>
</evidence>
<dbReference type="AlphaFoldDB" id="A0A1F4UT84"/>
<dbReference type="EC" id="3.1.-.-" evidence="5 6"/>
<name>A0A1F4UT84_UNCKA</name>
<keyword evidence="4 5" id="KW-0694">RNA-binding</keyword>
<dbReference type="GO" id="GO:0006402">
    <property type="term" value="P:mRNA catabolic process"/>
    <property type="evidence" value="ECO:0007669"/>
    <property type="project" value="UniProtKB-UniRule"/>
</dbReference>
<sequence>MPDILVIIVAILLSLATGGLVIYLLVHKRNGNSNQPSQVPHPVVEQPKNLDVSQDPLVLEAKSKAKEIILEAKDSALKIKTEAETSIRSIREQEGALEKDILIRKSQLESREREIESKFKTLKQAKEAIDKKQEEVDGMYKNQKEQLEKVATLTRDEARKLLLDKFEKELIEEKGKRIREMEEEIKKTSEEKAKEILIEAMRYGATDYVVEYTTSKVKLPDEDIKGRIIGKEGRNITTFEELTGVELDLDSSPGEVIVSSFDPVRREVAKISLERLIADGRIQPAKIEEIVEKTRNEVNHIMYKEGDNLCHRVGVYNLPKDIIQMLGRFKYRFSYGQNLIEHTLEETRIGVAIAHELKTDVETVKLGCLLHDIGKVVSDEEGTHIQLGVDLLKKYNISQKVIDCVAEHHEDKPYSSVESAVVGLADHVSGARPGARSEDYESYVKRLKDLEAAAYSFDGVDKVYAISAGREVRVFVKPQIVDDASTALLAREIAKKIELEQTYPGVVKVVVIRETRISETAK</sequence>
<keyword evidence="2 5" id="KW-0255">Endonuclease</keyword>
<dbReference type="STRING" id="1802610.A2W32_00975"/>
<evidence type="ECO:0000256" key="6">
    <source>
        <dbReference type="NCBIfam" id="TIGR03319"/>
    </source>
</evidence>
<protein>
    <recommendedName>
        <fullName evidence="5 6">Ribonuclease Y</fullName>
        <shortName evidence="5">RNase Y</shortName>
        <ecNumber evidence="5 6">3.1.-.-</ecNumber>
    </recommendedName>
</protein>
<dbReference type="GO" id="GO:0016787">
    <property type="term" value="F:hydrolase activity"/>
    <property type="evidence" value="ECO:0007669"/>
    <property type="project" value="UniProtKB-KW"/>
</dbReference>
<comment type="caution">
    <text evidence="9">The sequence shown here is derived from an EMBL/GenBank/DDBJ whole genome shotgun (WGS) entry which is preliminary data.</text>
</comment>